<feature type="non-terminal residue" evidence="9">
    <location>
        <position position="1"/>
    </location>
</feature>
<evidence type="ECO:0000256" key="6">
    <source>
        <dbReference type="SAM" id="MobiDB-lite"/>
    </source>
</evidence>
<accession>A0A6J4S2T8</accession>
<feature type="region of interest" description="Disordered" evidence="6">
    <location>
        <begin position="724"/>
        <end position="751"/>
    </location>
</feature>
<dbReference type="Gene3D" id="2.60.40.10">
    <property type="entry name" value="Immunoglobulins"/>
    <property type="match status" value="5"/>
</dbReference>
<dbReference type="SMART" id="SM00089">
    <property type="entry name" value="PKD"/>
    <property type="match status" value="5"/>
</dbReference>
<gene>
    <name evidence="9" type="ORF">AVDCRST_MAG85-823</name>
</gene>
<comment type="subcellular location">
    <subcellularLocation>
        <location evidence="1">Membrane</location>
        <topology evidence="1">Multi-pass membrane protein</topology>
    </subcellularLocation>
</comment>
<dbReference type="InterPro" id="IPR013783">
    <property type="entry name" value="Ig-like_fold"/>
</dbReference>
<feature type="domain" description="PASTA" evidence="8">
    <location>
        <begin position="759"/>
        <end position="831"/>
    </location>
</feature>
<reference evidence="9" key="1">
    <citation type="submission" date="2020-02" db="EMBL/GenBank/DDBJ databases">
        <authorList>
            <person name="Meier V. D."/>
        </authorList>
    </citation>
    <scope>NUCLEOTIDE SEQUENCE</scope>
    <source>
        <strain evidence="9">AVDCRST_MAG85</strain>
    </source>
</reference>
<dbReference type="InterPro" id="IPR005543">
    <property type="entry name" value="PASTA_dom"/>
</dbReference>
<dbReference type="PANTHER" id="PTHR46730:SF1">
    <property type="entry name" value="PLAT DOMAIN-CONTAINING PROTEIN"/>
    <property type="match status" value="1"/>
</dbReference>
<feature type="domain" description="PKD" evidence="7">
    <location>
        <begin position="346"/>
        <end position="431"/>
    </location>
</feature>
<name>A0A6J4S2T8_9ACTN</name>
<dbReference type="Gene3D" id="3.30.10.20">
    <property type="match status" value="1"/>
</dbReference>
<dbReference type="InterPro" id="IPR022409">
    <property type="entry name" value="PKD/Chitinase_dom"/>
</dbReference>
<keyword evidence="3" id="KW-0677">Repeat</keyword>
<dbReference type="SUPFAM" id="SSF49299">
    <property type="entry name" value="PKD domain"/>
    <property type="match status" value="5"/>
</dbReference>
<keyword evidence="4" id="KW-1133">Transmembrane helix</keyword>
<evidence type="ECO:0000259" key="7">
    <source>
        <dbReference type="PROSITE" id="PS50093"/>
    </source>
</evidence>
<dbReference type="PROSITE" id="PS51178">
    <property type="entry name" value="PASTA"/>
    <property type="match status" value="1"/>
</dbReference>
<sequence>GGHEAGTGRVLAATRAAGGQWSSVTTIHQTSSDSASYATTSYPNVEIAPTGAAIVAWREDRHGGPNYDWNWRSVSRADSGSAWSSVAELSPRNPGQGNHLTMTQYGFEDQTLAMEMDGDGNATALWGRFATDVPTLETRDFDPQTGWTEREVVWTGGNYAWALSRPTIATNPDGDRIAAFEVHGPAYGQSTDFTVLGMSRPAGAADWTVPISIINEVNTNHIFVSTSIDDQGNGVVGWSRDAGQYDRRPQVAGFDGAGPRLAGLVAPDGEPGQELQFGVEAVDVWSPPASTPHWTFGTGQGTADGSAPKHTYTNAGTYPVSVAATDGRGMTTTRTTDVRVAANQAPTAAFTIAPNPATTGQTVTFDATGSTDADGAVSQYAWDLDGDGTYGAFEAAETVTATYAGDGSVTVGLKVKDTKGAVSQPVTHVLVVSNRLPTLGASAVTATPASAQTFETITLAVTGAADPDGTIDGYEWDLDGSTVNGYEHTTTAATTTRQYARSGSHTVRVRAIDDDGGRSTPATATVAIVNRAPVAIITPTDTSVQQGGDVAFSGAGSSDQDGTVASYEWDLDGNPATGADGFEASTVAGAKSRVFDAVGDHSVRLRVVDDEGARSAAVQAVVHVTEEPVAPNARPTAKLAVTPNPVLTGTGVTFSAAGSADEDGSVAAYEWDLDGDAANGFERTTTDDSVTRTYDSAGTRQVRLRVIDNRGERSGDVAATLVVNAPPPGEKPAEKPVRAPAPADHVTTKQATGVTVQSAQRIRKVPSVLGKNVDDARDLLDKAHHVDYEIDWVHSTKRSGARVGDVVGQDPDAGDKADSGPADLLKMELDVYAGPRRSKDDCPPGMKAALRDADLDLGRALIEETKCEIDEVDFIPTKGADEVEIGKVGMSKDGDEVDLGVEVPTATEHQGLFMIVRGFRRANKQQLDEHWRIVADAKIHTCFAVQVIDRSRSLVANASVMVDASDAGGSDFTATTNANGFAELCGRFPNGLAKGLDIVARAEGRNGHALNGTTRIAVKAYNAVKTYRTTLGDTMNRATASAVPTARAANLVTFLQNAWNAIASLGQSTATFFTDVGAGMQSKANAIGEAVKKGWAHAASSQLAVPGNLNPGGLVTGGAGVIAAGGGNVIAAGGGNVIAAGGGNVIAAGGGNVIAAGGGNVIAAGGGNVIAPGGGNVIAAGGGNVIAAGGGNFAGGGARAASTRSARAARAGGSGWLVRGSAQVLSVGGAGAIVTSTPKDVLFGGGHFTSKDHGGDVKDAKSANVVQPDKANAPDVWVLQRIE</sequence>
<keyword evidence="2" id="KW-0812">Transmembrane</keyword>
<protein>
    <submittedName>
        <fullName evidence="9">CBM44</fullName>
    </submittedName>
</protein>
<dbReference type="InterPro" id="IPR035986">
    <property type="entry name" value="PKD_dom_sf"/>
</dbReference>
<dbReference type="EMBL" id="CADCVT010000091">
    <property type="protein sequence ID" value="CAA9483617.1"/>
    <property type="molecule type" value="Genomic_DNA"/>
</dbReference>
<evidence type="ECO:0000256" key="3">
    <source>
        <dbReference type="ARBA" id="ARBA00022737"/>
    </source>
</evidence>
<dbReference type="GO" id="GO:0005975">
    <property type="term" value="P:carbohydrate metabolic process"/>
    <property type="evidence" value="ECO:0007669"/>
    <property type="project" value="UniProtKB-ARBA"/>
</dbReference>
<evidence type="ECO:0000256" key="1">
    <source>
        <dbReference type="ARBA" id="ARBA00004141"/>
    </source>
</evidence>
<evidence type="ECO:0000259" key="8">
    <source>
        <dbReference type="PROSITE" id="PS51178"/>
    </source>
</evidence>
<dbReference type="GO" id="GO:0006816">
    <property type="term" value="P:calcium ion transport"/>
    <property type="evidence" value="ECO:0007669"/>
    <property type="project" value="TreeGrafter"/>
</dbReference>
<dbReference type="SUPFAM" id="SSF69349">
    <property type="entry name" value="Phage fibre proteins"/>
    <property type="match status" value="1"/>
</dbReference>
<evidence type="ECO:0000256" key="4">
    <source>
        <dbReference type="ARBA" id="ARBA00022989"/>
    </source>
</evidence>
<dbReference type="Pfam" id="PF18911">
    <property type="entry name" value="PKD_4"/>
    <property type="match status" value="5"/>
</dbReference>
<feature type="domain" description="PKD" evidence="7">
    <location>
        <begin position="635"/>
        <end position="711"/>
    </location>
</feature>
<evidence type="ECO:0000313" key="9">
    <source>
        <dbReference type="EMBL" id="CAA9483617.1"/>
    </source>
</evidence>
<dbReference type="CDD" id="cd00146">
    <property type="entry name" value="PKD"/>
    <property type="match status" value="3"/>
</dbReference>
<feature type="domain" description="PKD" evidence="7">
    <location>
        <begin position="440"/>
        <end position="526"/>
    </location>
</feature>
<proteinExistence type="predicted"/>
<dbReference type="CDD" id="cd06577">
    <property type="entry name" value="PASTA_pknB"/>
    <property type="match status" value="1"/>
</dbReference>
<dbReference type="PANTHER" id="PTHR46730">
    <property type="entry name" value="POLYCYSTIN-1"/>
    <property type="match status" value="1"/>
</dbReference>
<keyword evidence="5" id="KW-0472">Membrane</keyword>
<feature type="domain" description="PKD" evidence="7">
    <location>
        <begin position="294"/>
        <end position="347"/>
    </location>
</feature>
<organism evidence="9">
    <name type="scientific">uncultured Solirubrobacteraceae bacterium</name>
    <dbReference type="NCBI Taxonomy" id="1162706"/>
    <lineage>
        <taxon>Bacteria</taxon>
        <taxon>Bacillati</taxon>
        <taxon>Actinomycetota</taxon>
        <taxon>Thermoleophilia</taxon>
        <taxon>Solirubrobacterales</taxon>
        <taxon>Solirubrobacteraceae</taxon>
        <taxon>environmental samples</taxon>
    </lineage>
</organism>
<evidence type="ECO:0000256" key="2">
    <source>
        <dbReference type="ARBA" id="ARBA00022692"/>
    </source>
</evidence>
<dbReference type="GO" id="GO:0005261">
    <property type="term" value="F:monoatomic cation channel activity"/>
    <property type="evidence" value="ECO:0007669"/>
    <property type="project" value="TreeGrafter"/>
</dbReference>
<dbReference type="PROSITE" id="PS50093">
    <property type="entry name" value="PKD"/>
    <property type="match status" value="4"/>
</dbReference>
<dbReference type="GO" id="GO:0005886">
    <property type="term" value="C:plasma membrane"/>
    <property type="evidence" value="ECO:0007669"/>
    <property type="project" value="TreeGrafter"/>
</dbReference>
<dbReference type="InterPro" id="IPR000601">
    <property type="entry name" value="PKD_dom"/>
</dbReference>
<evidence type="ECO:0000256" key="5">
    <source>
        <dbReference type="ARBA" id="ARBA00023136"/>
    </source>
</evidence>